<proteinExistence type="predicted"/>
<gene>
    <name evidence="1" type="ORF">HNR43_002329</name>
</gene>
<dbReference type="EMBL" id="JACHEQ010000014">
    <property type="protein sequence ID" value="MBB5356345.1"/>
    <property type="molecule type" value="Genomic_DNA"/>
</dbReference>
<sequence length="211" mass="25265">MLELKNVTITYNRQIILHSCHCKLPSQSIIVARNHIHTDIMARTFAGFHPLDEGEIHLDENVVTRKEKSSKNVFFVIPENYNQLWRNYRLREMHKLLNRSFRKSELCEKYCIPPDATMDSLTAFQRLIYLISLGQALKRIIFIFDQPTKYFDFEDLNHFYHFLKEDFSDVHYLIFTNRIENVFLKFSNPIYQIDRSHKIICFERGDKNAGR</sequence>
<evidence type="ECO:0000313" key="1">
    <source>
        <dbReference type="EMBL" id="MBB5356345.1"/>
    </source>
</evidence>
<evidence type="ECO:0000313" key="2">
    <source>
        <dbReference type="Proteomes" id="UP000583699"/>
    </source>
</evidence>
<dbReference type="AlphaFoldDB" id="A0A7W8JG09"/>
<organism evidence="1 2">
    <name type="scientific">Anoxybacillus mongoliensis</name>
    <dbReference type="NCBI Taxonomy" id="452565"/>
    <lineage>
        <taxon>Bacteria</taxon>
        <taxon>Bacillati</taxon>
        <taxon>Bacillota</taxon>
        <taxon>Bacilli</taxon>
        <taxon>Bacillales</taxon>
        <taxon>Anoxybacillaceae</taxon>
        <taxon>Anoxybacillus</taxon>
    </lineage>
</organism>
<dbReference type="Proteomes" id="UP000583699">
    <property type="component" value="Unassembled WGS sequence"/>
</dbReference>
<keyword evidence="2" id="KW-1185">Reference proteome</keyword>
<name>A0A7W8JG09_9BACL</name>
<dbReference type="InterPro" id="IPR027417">
    <property type="entry name" value="P-loop_NTPase"/>
</dbReference>
<accession>A0A7W8JG09</accession>
<dbReference type="RefSeq" id="WP_171335175.1">
    <property type="nucleotide sequence ID" value="NZ_JACHEQ010000014.1"/>
</dbReference>
<comment type="caution">
    <text evidence="1">The sequence shown here is derived from an EMBL/GenBank/DDBJ whole genome shotgun (WGS) entry which is preliminary data.</text>
</comment>
<dbReference type="SUPFAM" id="SSF52540">
    <property type="entry name" value="P-loop containing nucleoside triphosphate hydrolases"/>
    <property type="match status" value="1"/>
</dbReference>
<reference evidence="1 2" key="1">
    <citation type="submission" date="2020-08" db="EMBL/GenBank/DDBJ databases">
        <title>Genomic Encyclopedia of Type Strains, Phase IV (KMG-IV): sequencing the most valuable type-strain genomes for metagenomic binning, comparative biology and taxonomic classification.</title>
        <authorList>
            <person name="Goeker M."/>
        </authorList>
    </citation>
    <scope>NUCLEOTIDE SEQUENCE [LARGE SCALE GENOMIC DNA]</scope>
    <source>
        <strain evidence="1 2">DSM 19169</strain>
    </source>
</reference>
<protein>
    <submittedName>
        <fullName evidence="1">ABC-type multidrug transport system ATPase subunit</fullName>
    </submittedName>
</protein>